<evidence type="ECO:0000256" key="2">
    <source>
        <dbReference type="ARBA" id="ARBA00010024"/>
    </source>
</evidence>
<gene>
    <name evidence="11" type="ORF">F511_02266</name>
</gene>
<dbReference type="AlphaFoldDB" id="A0A2Z7CLD3"/>
<dbReference type="Proteomes" id="UP000250235">
    <property type="component" value="Unassembled WGS sequence"/>
</dbReference>
<keyword evidence="12" id="KW-1185">Reference proteome</keyword>
<proteinExistence type="inferred from homology"/>
<comment type="subcellular location">
    <subcellularLocation>
        <location evidence="1 8">Nucleus</location>
    </subcellularLocation>
</comment>
<dbReference type="OrthoDB" id="153872at2759"/>
<sequence length="356" mass="40441">MLKLEKHGGDGPHTWARACDTCRSAACTVYCRADMAYLCGSCDARIHAANLLASRHERVWVCEACERAPAAFLCNADAASLCTSCDSDIHSANPLARRHHRVPILPIRGFLYGPPAPRPGDAAVEDDLLTQEGDDADEEDEDEAASWLLLNPSKNRDNQSNEIEGLFGEEVDEYFDLDDYNPCQNNQFNDQYNTTQQNYSTVSQRNHGDSVVPIQNCKEKDNLFQMGFECKATNLGFPFRRWMLAWFRSQQRRSSQSPTQDLRKGTIDLFSGPPIQAPALQLTPMDREARVLRYREKKKARKFEKTIRYASRKAYAETRPRIKGRFAKRRDVEVEVDQMFSTSLMAETGYGMVPSY</sequence>
<dbReference type="GO" id="GO:0005634">
    <property type="term" value="C:nucleus"/>
    <property type="evidence" value="ECO:0007669"/>
    <property type="project" value="UniProtKB-SubCell"/>
</dbReference>
<evidence type="ECO:0000256" key="1">
    <source>
        <dbReference type="ARBA" id="ARBA00004123"/>
    </source>
</evidence>
<dbReference type="PANTHER" id="PTHR31319">
    <property type="entry name" value="ZINC FINGER PROTEIN CONSTANS-LIKE 4"/>
    <property type="match status" value="1"/>
</dbReference>
<evidence type="ECO:0000259" key="10">
    <source>
        <dbReference type="PROSITE" id="PS51017"/>
    </source>
</evidence>
<keyword evidence="6 8" id="KW-0539">Nucleus</keyword>
<dbReference type="InterPro" id="IPR049808">
    <property type="entry name" value="CONSTANS-like_Bbox1"/>
</dbReference>
<accession>A0A2Z7CLD3</accession>
<dbReference type="SMART" id="SM00336">
    <property type="entry name" value="BBOX"/>
    <property type="match status" value="2"/>
</dbReference>
<dbReference type="InterPro" id="IPR010402">
    <property type="entry name" value="CCT_domain"/>
</dbReference>
<evidence type="ECO:0000256" key="7">
    <source>
        <dbReference type="PROSITE-ProRule" id="PRU00024"/>
    </source>
</evidence>
<dbReference type="GO" id="GO:0003700">
    <property type="term" value="F:DNA-binding transcription factor activity"/>
    <property type="evidence" value="ECO:0007669"/>
    <property type="project" value="TreeGrafter"/>
</dbReference>
<evidence type="ECO:0000256" key="3">
    <source>
        <dbReference type="ARBA" id="ARBA00022723"/>
    </source>
</evidence>
<feature type="domain" description="B box-type" evidence="9">
    <location>
        <begin position="14"/>
        <end position="61"/>
    </location>
</feature>
<evidence type="ECO:0000313" key="12">
    <source>
        <dbReference type="Proteomes" id="UP000250235"/>
    </source>
</evidence>
<dbReference type="InterPro" id="IPR045281">
    <property type="entry name" value="CONSTANS-like"/>
</dbReference>
<dbReference type="GO" id="GO:0009909">
    <property type="term" value="P:regulation of flower development"/>
    <property type="evidence" value="ECO:0007669"/>
    <property type="project" value="InterPro"/>
</dbReference>
<evidence type="ECO:0000256" key="5">
    <source>
        <dbReference type="ARBA" id="ARBA00022833"/>
    </source>
</evidence>
<reference evidence="11 12" key="1">
    <citation type="journal article" date="2015" name="Proc. Natl. Acad. Sci. U.S.A.">
        <title>The resurrection genome of Boea hygrometrica: A blueprint for survival of dehydration.</title>
        <authorList>
            <person name="Xiao L."/>
            <person name="Yang G."/>
            <person name="Zhang L."/>
            <person name="Yang X."/>
            <person name="Zhao S."/>
            <person name="Ji Z."/>
            <person name="Zhou Q."/>
            <person name="Hu M."/>
            <person name="Wang Y."/>
            <person name="Chen M."/>
            <person name="Xu Y."/>
            <person name="Jin H."/>
            <person name="Xiao X."/>
            <person name="Hu G."/>
            <person name="Bao F."/>
            <person name="Hu Y."/>
            <person name="Wan P."/>
            <person name="Li L."/>
            <person name="Deng X."/>
            <person name="Kuang T."/>
            <person name="Xiang C."/>
            <person name="Zhu J.K."/>
            <person name="Oliver M.J."/>
            <person name="He Y."/>
        </authorList>
    </citation>
    <scope>NUCLEOTIDE SEQUENCE [LARGE SCALE GENOMIC DNA]</scope>
    <source>
        <strain evidence="12">cv. XS01</strain>
    </source>
</reference>
<dbReference type="Pfam" id="PF06203">
    <property type="entry name" value="CCT"/>
    <property type="match status" value="1"/>
</dbReference>
<keyword evidence="3" id="KW-0479">Metal-binding</keyword>
<keyword evidence="4 7" id="KW-0863">Zinc-finger</keyword>
<dbReference type="GO" id="GO:2000028">
    <property type="term" value="P:regulation of photoperiodism, flowering"/>
    <property type="evidence" value="ECO:0007669"/>
    <property type="project" value="TreeGrafter"/>
</dbReference>
<dbReference type="GO" id="GO:0008270">
    <property type="term" value="F:zinc ion binding"/>
    <property type="evidence" value="ECO:0007669"/>
    <property type="project" value="UniProtKB-KW"/>
</dbReference>
<name>A0A2Z7CLD3_9LAMI</name>
<feature type="domain" description="B box-type" evidence="9">
    <location>
        <begin position="57"/>
        <end position="104"/>
    </location>
</feature>
<evidence type="ECO:0000259" key="9">
    <source>
        <dbReference type="PROSITE" id="PS50119"/>
    </source>
</evidence>
<protein>
    <submittedName>
        <fullName evidence="11">Zinc finger protein CONSTANS-LIKE 2</fullName>
    </submittedName>
</protein>
<dbReference type="PANTHER" id="PTHR31319:SF39">
    <property type="entry name" value="ZINC FINGER PROTEIN CONSTANS-LIKE 1"/>
    <property type="match status" value="1"/>
</dbReference>
<dbReference type="InterPro" id="IPR000315">
    <property type="entry name" value="Znf_B-box"/>
</dbReference>
<dbReference type="PROSITE" id="PS50119">
    <property type="entry name" value="ZF_BBOX"/>
    <property type="match status" value="2"/>
</dbReference>
<organism evidence="11 12">
    <name type="scientific">Dorcoceras hygrometricum</name>
    <dbReference type="NCBI Taxonomy" id="472368"/>
    <lineage>
        <taxon>Eukaryota</taxon>
        <taxon>Viridiplantae</taxon>
        <taxon>Streptophyta</taxon>
        <taxon>Embryophyta</taxon>
        <taxon>Tracheophyta</taxon>
        <taxon>Spermatophyta</taxon>
        <taxon>Magnoliopsida</taxon>
        <taxon>eudicotyledons</taxon>
        <taxon>Gunneridae</taxon>
        <taxon>Pentapetalae</taxon>
        <taxon>asterids</taxon>
        <taxon>lamiids</taxon>
        <taxon>Lamiales</taxon>
        <taxon>Gesneriaceae</taxon>
        <taxon>Didymocarpoideae</taxon>
        <taxon>Trichosporeae</taxon>
        <taxon>Loxocarpinae</taxon>
        <taxon>Dorcoceras</taxon>
    </lineage>
</organism>
<dbReference type="CDD" id="cd19821">
    <property type="entry name" value="Bbox1_BBX-like"/>
    <property type="match status" value="2"/>
</dbReference>
<feature type="domain" description="CCT" evidence="10">
    <location>
        <begin position="287"/>
        <end position="329"/>
    </location>
</feature>
<dbReference type="PROSITE" id="PS51017">
    <property type="entry name" value="CCT"/>
    <property type="match status" value="1"/>
</dbReference>
<evidence type="ECO:0000256" key="6">
    <source>
        <dbReference type="ARBA" id="ARBA00023242"/>
    </source>
</evidence>
<dbReference type="Pfam" id="PF00643">
    <property type="entry name" value="zf-B_box"/>
    <property type="match status" value="1"/>
</dbReference>
<dbReference type="EMBL" id="KQ996030">
    <property type="protein sequence ID" value="KZV45606.1"/>
    <property type="molecule type" value="Genomic_DNA"/>
</dbReference>
<evidence type="ECO:0000256" key="8">
    <source>
        <dbReference type="PROSITE-ProRule" id="PRU00357"/>
    </source>
</evidence>
<keyword evidence="5" id="KW-0862">Zinc</keyword>
<comment type="similarity">
    <text evidence="2">Belongs to the CONSTANS family.</text>
</comment>
<evidence type="ECO:0000313" key="11">
    <source>
        <dbReference type="EMBL" id="KZV45606.1"/>
    </source>
</evidence>
<evidence type="ECO:0000256" key="4">
    <source>
        <dbReference type="ARBA" id="ARBA00022771"/>
    </source>
</evidence>